<keyword evidence="5" id="KW-1133">Transmembrane helix</keyword>
<evidence type="ECO:0000256" key="7">
    <source>
        <dbReference type="ARBA" id="ARBA00023170"/>
    </source>
</evidence>
<sequence length="769" mass="85649">MRTFLTILVLVLVARLSAVTVLSGHNLTCPRQLQDLNCAISLSNCMDPEWLKVKNYTPSAPEKPDVQVVTMTDDEGRRQAVLQAQWEIKDDGSISHLVATELHLLTISTGRNDCLRFTFKSKLTQRDPSNNKWLISSDMLVLQPGQEYKVSVFNIPKPEEGHSFYDVSTRVQVPDCNVPEMENTQYCIETGESCVLVSVHTHTCAVIGSLRLLSAGSLWQPNISMAQTADGSLAVSFSGDPLCHSYDVFVKCGQQLQTVTVSEGGQKILNATFMLSKWPRSCCQFDVEIKPLFPLCQSDCPRRRRTGDFCGAVVPTQKPDTPYPFAVVAGSLSCVVLAAAGWFLCRRKGKAFPPEPPRDPEKERLEPLLHPPKVLVIYSQDHRLYRDVVLKLCAFLQAKCGTKVLVDLLDSSSVSMVGRVRWLEWQRQQLRNPSDKILVLCSPGVQAKWRAMCGLGRVTLREDVLSPTDDMLIPFLNLFLSDMHQAGMLGKYLVAYFEDISSAEDVPSVFNIAAKYSLMKHFEELFFRLLDMEKYQPDRINHILGIGEEEYSSSPSGRALKEAIQVFKAFQQENPDWFEKECVESEEDVTVEVQQVEEQIPAVLECVPAIRDGPPVYACDVSVTEACSSVLLLSPELRPPLQPQPVVELLPAVLHHPQHLPSQVLLPPHPTTPQLYIHEPVLDFQAPSGGTWLSVEERILTQSPAEDDEDASAPSVQAFPEALHFPSVPDGCSVPEEVDEEQEDQLEPNRKGPRSGSDQGYISNSLTAS</sequence>
<dbReference type="InterPro" id="IPR038683">
    <property type="entry name" value="IL17RA/B_FnIII-like_1_sf"/>
</dbReference>
<dbReference type="Proteomes" id="UP000265180">
    <property type="component" value="Chromosome 23"/>
</dbReference>
<reference evidence="12 13" key="2">
    <citation type="submission" date="2017-04" db="EMBL/GenBank/DDBJ databases">
        <title>CpG methylation of centromeres and impact of large insertions on vertebrate speciation.</title>
        <authorList>
            <person name="Ichikawa K."/>
            <person name="Yoshimura J."/>
            <person name="Morishita S."/>
        </authorList>
    </citation>
    <scope>NUCLEOTIDE SEQUENCE</scope>
    <source>
        <strain evidence="12 13">HNI</strain>
    </source>
</reference>
<organism evidence="12 13">
    <name type="scientific">Oryzias latipes</name>
    <name type="common">Japanese rice fish</name>
    <name type="synonym">Japanese killifish</name>
    <dbReference type="NCBI Taxonomy" id="8090"/>
    <lineage>
        <taxon>Eukaryota</taxon>
        <taxon>Metazoa</taxon>
        <taxon>Chordata</taxon>
        <taxon>Craniata</taxon>
        <taxon>Vertebrata</taxon>
        <taxon>Euteleostomi</taxon>
        <taxon>Actinopterygii</taxon>
        <taxon>Neopterygii</taxon>
        <taxon>Teleostei</taxon>
        <taxon>Neoteleostei</taxon>
        <taxon>Acanthomorphata</taxon>
        <taxon>Ovalentaria</taxon>
        <taxon>Atherinomorphae</taxon>
        <taxon>Beloniformes</taxon>
        <taxon>Adrianichthyidae</taxon>
        <taxon>Oryziinae</taxon>
        <taxon>Oryzias</taxon>
    </lineage>
</organism>
<dbReference type="PROSITE" id="PS51534">
    <property type="entry name" value="SEFIR"/>
    <property type="match status" value="1"/>
</dbReference>
<keyword evidence="4 10" id="KW-0732">Signal</keyword>
<dbReference type="FunFam" id="3.40.50.11530:FF:000002">
    <property type="entry name" value="Interleukin 17 receptor A"/>
    <property type="match status" value="1"/>
</dbReference>
<dbReference type="GO" id="GO:0030368">
    <property type="term" value="F:interleukin-17 receptor activity"/>
    <property type="evidence" value="ECO:0007669"/>
    <property type="project" value="InterPro"/>
</dbReference>
<evidence type="ECO:0000256" key="3">
    <source>
        <dbReference type="ARBA" id="ARBA00022692"/>
    </source>
</evidence>
<dbReference type="AlphaFoldDB" id="A0A3P9MMG6"/>
<evidence type="ECO:0000256" key="10">
    <source>
        <dbReference type="SAM" id="SignalP"/>
    </source>
</evidence>
<evidence type="ECO:0000256" key="8">
    <source>
        <dbReference type="ARBA" id="ARBA00023180"/>
    </source>
</evidence>
<name>A0A3P9MMG6_ORYLA</name>
<dbReference type="Pfam" id="PF16578">
    <property type="entry name" value="IL17R_fnIII_D2"/>
    <property type="match status" value="1"/>
</dbReference>
<dbReference type="Pfam" id="PF16556">
    <property type="entry name" value="IL17R_fnIII_D1"/>
    <property type="match status" value="1"/>
</dbReference>
<dbReference type="Gene3D" id="3.40.50.11530">
    <property type="match status" value="1"/>
</dbReference>
<dbReference type="Pfam" id="PF08357">
    <property type="entry name" value="SEFIR"/>
    <property type="match status" value="1"/>
</dbReference>
<reference evidence="12" key="4">
    <citation type="submission" date="2025-09" db="UniProtKB">
        <authorList>
            <consortium name="Ensembl"/>
        </authorList>
    </citation>
    <scope>IDENTIFICATION</scope>
    <source>
        <strain evidence="12">HNI</strain>
    </source>
</reference>
<evidence type="ECO:0000256" key="5">
    <source>
        <dbReference type="ARBA" id="ARBA00022989"/>
    </source>
</evidence>
<protein>
    <recommendedName>
        <fullName evidence="11">SEFIR domain-containing protein</fullName>
    </recommendedName>
</protein>
<evidence type="ECO:0000259" key="11">
    <source>
        <dbReference type="PROSITE" id="PS51534"/>
    </source>
</evidence>
<comment type="subcellular location">
    <subcellularLocation>
        <location evidence="1">Cell membrane</location>
        <topology evidence="1">Single-pass type I membrane protein</topology>
    </subcellularLocation>
</comment>
<evidence type="ECO:0000256" key="9">
    <source>
        <dbReference type="SAM" id="MobiDB-lite"/>
    </source>
</evidence>
<accession>A0A3P9MMG6</accession>
<evidence type="ECO:0000256" key="4">
    <source>
        <dbReference type="ARBA" id="ARBA00022729"/>
    </source>
</evidence>
<dbReference type="InterPro" id="IPR039465">
    <property type="entry name" value="IL-17_rcpt-like"/>
</dbReference>
<dbReference type="GO" id="GO:0005886">
    <property type="term" value="C:plasma membrane"/>
    <property type="evidence" value="ECO:0007669"/>
    <property type="project" value="UniProtKB-SubCell"/>
</dbReference>
<evidence type="ECO:0000256" key="2">
    <source>
        <dbReference type="ARBA" id="ARBA00022475"/>
    </source>
</evidence>
<proteinExistence type="predicted"/>
<dbReference type="Gene3D" id="2.60.40.2160">
    <property type="entry name" value="Interleukin-17 receptor A/B, fibronectin-III-like domain 1"/>
    <property type="match status" value="1"/>
</dbReference>
<evidence type="ECO:0000256" key="6">
    <source>
        <dbReference type="ARBA" id="ARBA00023136"/>
    </source>
</evidence>
<keyword evidence="2" id="KW-1003">Cell membrane</keyword>
<dbReference type="Ensembl" id="ENSORLT00020028627.1">
    <property type="protein sequence ID" value="ENSORLP00020034143.1"/>
    <property type="gene ID" value="ENSORLG00020020502.1"/>
</dbReference>
<feature type="compositionally biased region" description="Polar residues" evidence="9">
    <location>
        <begin position="756"/>
        <end position="769"/>
    </location>
</feature>
<dbReference type="InterPro" id="IPR032356">
    <property type="entry name" value="IL17R_A/B_N"/>
</dbReference>
<evidence type="ECO:0000313" key="12">
    <source>
        <dbReference type="Ensembl" id="ENSORLP00020034143.1"/>
    </source>
</evidence>
<keyword evidence="3" id="KW-0812">Transmembrane</keyword>
<evidence type="ECO:0000256" key="1">
    <source>
        <dbReference type="ARBA" id="ARBA00004251"/>
    </source>
</evidence>
<feature type="region of interest" description="Disordered" evidence="9">
    <location>
        <begin position="703"/>
        <end position="769"/>
    </location>
</feature>
<keyword evidence="6" id="KW-0472">Membrane</keyword>
<dbReference type="PANTHER" id="PTHR15583">
    <property type="entry name" value="INTERLEUKIN-17 RECEPTOR"/>
    <property type="match status" value="1"/>
</dbReference>
<keyword evidence="7" id="KW-0675">Receptor</keyword>
<reference evidence="12" key="3">
    <citation type="submission" date="2025-08" db="UniProtKB">
        <authorList>
            <consortium name="Ensembl"/>
        </authorList>
    </citation>
    <scope>IDENTIFICATION</scope>
    <source>
        <strain evidence="12">HNI</strain>
    </source>
</reference>
<feature type="signal peptide" evidence="10">
    <location>
        <begin position="1"/>
        <end position="18"/>
    </location>
</feature>
<dbReference type="Gene3D" id="2.60.40.2150">
    <property type="entry name" value="Interleukin-17 receptor A/B, fibronectin-III-like domain 2"/>
    <property type="match status" value="1"/>
</dbReference>
<feature type="chain" id="PRO_5018258417" description="SEFIR domain-containing protein" evidence="10">
    <location>
        <begin position="19"/>
        <end position="769"/>
    </location>
</feature>
<dbReference type="PANTHER" id="PTHR15583:SF13">
    <property type="entry name" value="INTERLEUKIN-17 RECEPTOR A"/>
    <property type="match status" value="1"/>
</dbReference>
<keyword evidence="8" id="KW-0325">Glycoprotein</keyword>
<dbReference type="InterPro" id="IPR013568">
    <property type="entry name" value="SEFIR_dom"/>
</dbReference>
<feature type="domain" description="SEFIR" evidence="11">
    <location>
        <begin position="371"/>
        <end position="527"/>
    </location>
</feature>
<reference key="1">
    <citation type="journal article" date="2007" name="Nature">
        <title>The medaka draft genome and insights into vertebrate genome evolution.</title>
        <authorList>
            <person name="Kasahara M."/>
            <person name="Naruse K."/>
            <person name="Sasaki S."/>
            <person name="Nakatani Y."/>
            <person name="Qu W."/>
            <person name="Ahsan B."/>
            <person name="Yamada T."/>
            <person name="Nagayasu Y."/>
            <person name="Doi K."/>
            <person name="Kasai Y."/>
            <person name="Jindo T."/>
            <person name="Kobayashi D."/>
            <person name="Shimada A."/>
            <person name="Toyoda A."/>
            <person name="Kuroki Y."/>
            <person name="Fujiyama A."/>
            <person name="Sasaki T."/>
            <person name="Shimizu A."/>
            <person name="Asakawa S."/>
            <person name="Shimizu N."/>
            <person name="Hashimoto S."/>
            <person name="Yang J."/>
            <person name="Lee Y."/>
            <person name="Matsushima K."/>
            <person name="Sugano S."/>
            <person name="Sakaizumi M."/>
            <person name="Narita T."/>
            <person name="Ohishi K."/>
            <person name="Haga S."/>
            <person name="Ohta F."/>
            <person name="Nomoto H."/>
            <person name="Nogata K."/>
            <person name="Morishita T."/>
            <person name="Endo T."/>
            <person name="Shin-I T."/>
            <person name="Takeda H."/>
            <person name="Morishita S."/>
            <person name="Kohara Y."/>
        </authorList>
    </citation>
    <scope>NUCLEOTIDE SEQUENCE [LARGE SCALE GENOMIC DNA]</scope>
    <source>
        <strain>Hd-rR</strain>
    </source>
</reference>
<evidence type="ECO:0000313" key="13">
    <source>
        <dbReference type="Proteomes" id="UP000265180"/>
    </source>
</evidence>
<dbReference type="InterPro" id="IPR043046">
    <property type="entry name" value="IL17RA/B_FnIII-like_2_sf"/>
</dbReference>
<feature type="compositionally biased region" description="Acidic residues" evidence="9">
    <location>
        <begin position="736"/>
        <end position="746"/>
    </location>
</feature>